<dbReference type="FunFam" id="3.30.160.60:FF:000562">
    <property type="entry name" value="Zinc finger protein 786"/>
    <property type="match status" value="1"/>
</dbReference>
<protein>
    <recommendedName>
        <fullName evidence="12">C2H2-type domain-containing protein</fullName>
    </recommendedName>
</protein>
<reference evidence="13" key="2">
    <citation type="submission" date="2025-09" db="UniProtKB">
        <authorList>
            <consortium name="Ensembl"/>
        </authorList>
    </citation>
    <scope>IDENTIFICATION</scope>
</reference>
<keyword evidence="4" id="KW-0677">Repeat</keyword>
<dbReference type="Pfam" id="PF00096">
    <property type="entry name" value="zf-C2H2"/>
    <property type="match status" value="4"/>
</dbReference>
<dbReference type="PANTHER" id="PTHR24388:SF53">
    <property type="entry name" value="CHORION TRANSCRIPTION FACTOR CF2-RELATED"/>
    <property type="match status" value="1"/>
</dbReference>
<keyword evidence="7" id="KW-0805">Transcription regulation</keyword>
<evidence type="ECO:0000256" key="1">
    <source>
        <dbReference type="ARBA" id="ARBA00004123"/>
    </source>
</evidence>
<dbReference type="GO" id="GO:0008270">
    <property type="term" value="F:zinc ion binding"/>
    <property type="evidence" value="ECO:0007669"/>
    <property type="project" value="UniProtKB-KW"/>
</dbReference>
<dbReference type="InterPro" id="IPR013087">
    <property type="entry name" value="Znf_C2H2_type"/>
</dbReference>
<evidence type="ECO:0000256" key="5">
    <source>
        <dbReference type="ARBA" id="ARBA00022771"/>
    </source>
</evidence>
<feature type="domain" description="C2H2-type" evidence="12">
    <location>
        <begin position="277"/>
        <end position="305"/>
    </location>
</feature>
<feature type="domain" description="C2H2-type" evidence="12">
    <location>
        <begin position="104"/>
        <end position="135"/>
    </location>
</feature>
<feature type="domain" description="C2H2-type" evidence="12">
    <location>
        <begin position="160"/>
        <end position="188"/>
    </location>
</feature>
<keyword evidence="5 11" id="KW-0863">Zinc-finger</keyword>
<dbReference type="SMART" id="SM00355">
    <property type="entry name" value="ZnF_C2H2"/>
    <property type="match status" value="11"/>
</dbReference>
<evidence type="ECO:0000313" key="13">
    <source>
        <dbReference type="Ensembl" id="ENSCLMP00005002745.1"/>
    </source>
</evidence>
<evidence type="ECO:0000259" key="12">
    <source>
        <dbReference type="PROSITE" id="PS50157"/>
    </source>
</evidence>
<feature type="domain" description="C2H2-type" evidence="12">
    <location>
        <begin position="307"/>
        <end position="333"/>
    </location>
</feature>
<feature type="domain" description="C2H2-type" evidence="12">
    <location>
        <begin position="189"/>
        <end position="216"/>
    </location>
</feature>
<keyword evidence="6" id="KW-0862">Zinc</keyword>
<comment type="subcellular location">
    <subcellularLocation>
        <location evidence="1">Nucleus</location>
    </subcellularLocation>
</comment>
<accession>A0A8C2WF07</accession>
<proteinExistence type="inferred from homology"/>
<evidence type="ECO:0000256" key="11">
    <source>
        <dbReference type="PROSITE-ProRule" id="PRU00042"/>
    </source>
</evidence>
<dbReference type="FunFam" id="3.30.160.60:FF:002343">
    <property type="entry name" value="Zinc finger protein 33A"/>
    <property type="match status" value="1"/>
</dbReference>
<dbReference type="InterPro" id="IPR050527">
    <property type="entry name" value="Snail/Krueppel_Znf"/>
</dbReference>
<reference evidence="13" key="1">
    <citation type="submission" date="2025-08" db="UniProtKB">
        <authorList>
            <consortium name="Ensembl"/>
        </authorList>
    </citation>
    <scope>IDENTIFICATION</scope>
</reference>
<dbReference type="InterPro" id="IPR036236">
    <property type="entry name" value="Znf_C2H2_sf"/>
</dbReference>
<dbReference type="PROSITE" id="PS00028">
    <property type="entry name" value="ZINC_FINGER_C2H2_1"/>
    <property type="match status" value="7"/>
</dbReference>
<keyword evidence="14" id="KW-1185">Reference proteome</keyword>
<evidence type="ECO:0000256" key="4">
    <source>
        <dbReference type="ARBA" id="ARBA00022737"/>
    </source>
</evidence>
<dbReference type="FunFam" id="3.30.160.60:FF:000624">
    <property type="entry name" value="zinc finger protein 697"/>
    <property type="match status" value="1"/>
</dbReference>
<evidence type="ECO:0000256" key="7">
    <source>
        <dbReference type="ARBA" id="ARBA00023015"/>
    </source>
</evidence>
<organism evidence="13 14">
    <name type="scientific">Cyclopterus lumpus</name>
    <name type="common">Lumpsucker</name>
    <dbReference type="NCBI Taxonomy" id="8103"/>
    <lineage>
        <taxon>Eukaryota</taxon>
        <taxon>Metazoa</taxon>
        <taxon>Chordata</taxon>
        <taxon>Craniata</taxon>
        <taxon>Vertebrata</taxon>
        <taxon>Euteleostomi</taxon>
        <taxon>Actinopterygii</taxon>
        <taxon>Neopterygii</taxon>
        <taxon>Teleostei</taxon>
        <taxon>Neoteleostei</taxon>
        <taxon>Acanthomorphata</taxon>
        <taxon>Eupercaria</taxon>
        <taxon>Perciformes</taxon>
        <taxon>Cottioidei</taxon>
        <taxon>Cottales</taxon>
        <taxon>Cyclopteridae</taxon>
        <taxon>Cyclopterus</taxon>
    </lineage>
</organism>
<keyword evidence="3" id="KW-0479">Metal-binding</keyword>
<dbReference type="SUPFAM" id="SSF57667">
    <property type="entry name" value="beta-beta-alpha zinc fingers"/>
    <property type="match status" value="6"/>
</dbReference>
<keyword evidence="9" id="KW-0804">Transcription</keyword>
<evidence type="ECO:0000256" key="3">
    <source>
        <dbReference type="ARBA" id="ARBA00022723"/>
    </source>
</evidence>
<evidence type="ECO:0000256" key="8">
    <source>
        <dbReference type="ARBA" id="ARBA00023125"/>
    </source>
</evidence>
<dbReference type="AlphaFoldDB" id="A0A8C2WF07"/>
<dbReference type="PANTHER" id="PTHR24388">
    <property type="entry name" value="ZINC FINGER PROTEIN"/>
    <property type="match status" value="1"/>
</dbReference>
<dbReference type="GO" id="GO:0000981">
    <property type="term" value="F:DNA-binding transcription factor activity, RNA polymerase II-specific"/>
    <property type="evidence" value="ECO:0007669"/>
    <property type="project" value="TreeGrafter"/>
</dbReference>
<dbReference type="Gene3D" id="3.30.160.60">
    <property type="entry name" value="Classic Zinc Finger"/>
    <property type="match status" value="9"/>
</dbReference>
<feature type="domain" description="C2H2-type" evidence="12">
    <location>
        <begin position="245"/>
        <end position="273"/>
    </location>
</feature>
<comment type="similarity">
    <text evidence="2">Belongs to the krueppel C2H2-type zinc-finger protein family.</text>
</comment>
<feature type="domain" description="C2H2-type" evidence="12">
    <location>
        <begin position="334"/>
        <end position="364"/>
    </location>
</feature>
<dbReference type="GO" id="GO:0000978">
    <property type="term" value="F:RNA polymerase II cis-regulatory region sequence-specific DNA binding"/>
    <property type="evidence" value="ECO:0007669"/>
    <property type="project" value="TreeGrafter"/>
</dbReference>
<feature type="domain" description="C2H2-type" evidence="12">
    <location>
        <begin position="217"/>
        <end position="244"/>
    </location>
</feature>
<dbReference type="Ensembl" id="ENSCLMT00005002967.1">
    <property type="protein sequence ID" value="ENSCLMP00005002745.1"/>
    <property type="gene ID" value="ENSCLMG00005001521.1"/>
</dbReference>
<evidence type="ECO:0000256" key="2">
    <source>
        <dbReference type="ARBA" id="ARBA00006991"/>
    </source>
</evidence>
<dbReference type="PROSITE" id="PS50157">
    <property type="entry name" value="ZINC_FINGER_C2H2_2"/>
    <property type="match status" value="9"/>
</dbReference>
<evidence type="ECO:0000313" key="14">
    <source>
        <dbReference type="Proteomes" id="UP000694565"/>
    </source>
</evidence>
<keyword evidence="8" id="KW-0238">DNA-binding</keyword>
<evidence type="ECO:0000256" key="6">
    <source>
        <dbReference type="ARBA" id="ARBA00022833"/>
    </source>
</evidence>
<name>A0A8C2WF07_CYCLU</name>
<evidence type="ECO:0000256" key="9">
    <source>
        <dbReference type="ARBA" id="ARBA00023163"/>
    </source>
</evidence>
<keyword evidence="10" id="KW-0539">Nucleus</keyword>
<sequence length="445" mass="50764">MKKILLEEKQGLCEEDLPAYKSSPRKTKPCSRARLHNEESSGFSKVDSSYMAPINGSAGRKPGVADIKAGAPKRTRKFQCFICNEPVSTGLRSHMKTHFPSGDYACPRCDSRFKLFSSLRLHLHRTCFEHVQQRVDPAFGYKVLRDPATLARHKSSHTLFQCNRCEETFALFKPLLRHCENIHQIRRPFKCSYCPKVVAKMRVLIAHEWKHTGHLPFRCALCHLRFKSDAALASHERVHTRERPYLCAECGKTFSQRSNLLRHLNFIHSEARNKKNYSCSECENSFKDKGALKKHQKTKHQRELFRHPCPYCGKMVSVSSIARHKLIHTGEKPFKCTGPECDKCFRSASEVKRHVLIHHSMERPFKCDVCGKGFVKSCFLTLHMRTHTGERPYVCTVCSKGFSSLHVKGVGHRSGFEELLGASAVRMLTEMAGLKPGVPVEGRFP</sequence>
<feature type="domain" description="C2H2-type" evidence="12">
    <location>
        <begin position="365"/>
        <end position="392"/>
    </location>
</feature>
<evidence type="ECO:0000256" key="10">
    <source>
        <dbReference type="ARBA" id="ARBA00023242"/>
    </source>
</evidence>
<dbReference type="GeneTree" id="ENSGT00940000162287"/>
<dbReference type="Proteomes" id="UP000694565">
    <property type="component" value="Unplaced"/>
</dbReference>
<dbReference type="GO" id="GO:0005634">
    <property type="term" value="C:nucleus"/>
    <property type="evidence" value="ECO:0007669"/>
    <property type="project" value="UniProtKB-SubCell"/>
</dbReference>